<dbReference type="EMBL" id="FOGN01000001">
    <property type="protein sequence ID" value="SER33510.1"/>
    <property type="molecule type" value="Genomic_DNA"/>
</dbReference>
<dbReference type="RefSeq" id="WP_074777309.1">
    <property type="nucleotide sequence ID" value="NZ_FOGN01000001.1"/>
</dbReference>
<evidence type="ECO:0000313" key="3">
    <source>
        <dbReference type="Proteomes" id="UP000186599"/>
    </source>
</evidence>
<organism evidence="2 3">
    <name type="scientific">Halopseudomonas bauzanensis</name>
    <dbReference type="NCBI Taxonomy" id="653930"/>
    <lineage>
        <taxon>Bacteria</taxon>
        <taxon>Pseudomonadati</taxon>
        <taxon>Pseudomonadota</taxon>
        <taxon>Gammaproteobacteria</taxon>
        <taxon>Pseudomonadales</taxon>
        <taxon>Pseudomonadaceae</taxon>
        <taxon>Halopseudomonas</taxon>
    </lineage>
</organism>
<name>A0A1I4KUD2_9GAMM</name>
<dbReference type="OrthoDB" id="69057at2"/>
<reference evidence="3 4" key="1">
    <citation type="submission" date="2016-10" db="EMBL/GenBank/DDBJ databases">
        <authorList>
            <person name="de Groot N.N."/>
        </authorList>
    </citation>
    <scope>NUCLEOTIDE SEQUENCE [LARGE SCALE GENOMIC DNA]</scope>
    <source>
        <strain evidence="2 3">CGMCC 1.9095</strain>
        <strain evidence="1 4">DSM 22558</strain>
    </source>
</reference>
<dbReference type="Proteomes" id="UP000186599">
    <property type="component" value="Unassembled WGS sequence"/>
</dbReference>
<accession>A0A1I4KUD2</accession>
<evidence type="ECO:0000313" key="4">
    <source>
        <dbReference type="Proteomes" id="UP000186904"/>
    </source>
</evidence>
<gene>
    <name evidence="2" type="ORF">SAMN04487855_1396</name>
    <name evidence="1" type="ORF">SAMN05216589_0228</name>
</gene>
<keyword evidence="3" id="KW-1185">Reference proteome</keyword>
<evidence type="ECO:0000313" key="2">
    <source>
        <dbReference type="EMBL" id="SFL82223.1"/>
    </source>
</evidence>
<dbReference type="Gene3D" id="1.10.238.10">
    <property type="entry name" value="EF-hand"/>
    <property type="match status" value="1"/>
</dbReference>
<dbReference type="EMBL" id="FOUA01000001">
    <property type="protein sequence ID" value="SFL82223.1"/>
    <property type="molecule type" value="Genomic_DNA"/>
</dbReference>
<proteinExistence type="predicted"/>
<evidence type="ECO:0000313" key="1">
    <source>
        <dbReference type="EMBL" id="SER33510.1"/>
    </source>
</evidence>
<dbReference type="Proteomes" id="UP000186904">
    <property type="component" value="Unassembled WGS sequence"/>
</dbReference>
<sequence length="197" mass="22729">MSSTATQQKLGFKFGRNGVHSSRTMMLAEISELFHGRPASATAAQYKEDIEVFNVLHKPTEKSRQLTWRHLVDLYGMDTDIPLFRVFRRLWDSDESARTLLACQYLYHPKHQQTNFDTDVTPLHPGSLQGFDCMDQNGDGYLTIKELSRRNDCVEDASDRGLDSSTRTTLILDHLDADRDLKVSKREFSIWNEMQKQ</sequence>
<dbReference type="InterPro" id="IPR018247">
    <property type="entry name" value="EF_Hand_1_Ca_BS"/>
</dbReference>
<dbReference type="STRING" id="653930.SAMN05216589_0228"/>
<dbReference type="SUPFAM" id="SSF47473">
    <property type="entry name" value="EF-hand"/>
    <property type="match status" value="1"/>
</dbReference>
<dbReference type="PROSITE" id="PS00018">
    <property type="entry name" value="EF_HAND_1"/>
    <property type="match status" value="1"/>
</dbReference>
<protein>
    <submittedName>
        <fullName evidence="2">Uncharacterized protein</fullName>
    </submittedName>
</protein>
<dbReference type="AlphaFoldDB" id="A0A1I4KUD2"/>
<dbReference type="InterPro" id="IPR011992">
    <property type="entry name" value="EF-hand-dom_pair"/>
</dbReference>